<gene>
    <name evidence="1" type="ORF">SAMN05660226_03241</name>
</gene>
<keyword evidence="2" id="KW-1185">Reference proteome</keyword>
<dbReference type="Proteomes" id="UP000190541">
    <property type="component" value="Unassembled WGS sequence"/>
</dbReference>
<dbReference type="Pfam" id="PF19891">
    <property type="entry name" value="DUF6364"/>
    <property type="match status" value="1"/>
</dbReference>
<reference evidence="1 2" key="1">
    <citation type="submission" date="2017-02" db="EMBL/GenBank/DDBJ databases">
        <authorList>
            <person name="Peterson S.W."/>
        </authorList>
    </citation>
    <scope>NUCLEOTIDE SEQUENCE [LARGE SCALE GENOMIC DNA]</scope>
    <source>
        <strain evidence="1 2">DSM 22899</strain>
    </source>
</reference>
<protein>
    <submittedName>
        <fullName evidence="1">Uncharacterized protein</fullName>
    </submittedName>
</protein>
<name>A0A1T5EBV2_9SPHI</name>
<evidence type="ECO:0000313" key="2">
    <source>
        <dbReference type="Proteomes" id="UP000190541"/>
    </source>
</evidence>
<sequence>MLRIFLLSLYVRRLTMPSTKLTLNIQEDVISRAKAYANQRHTSLSKIVENYLATLTDREETNAEVSPWTKELIAVKKPTPDFDHKGEYRNAILKKYADR</sequence>
<organism evidence="1 2">
    <name type="scientific">Parapedobacter luteus</name>
    <dbReference type="NCBI Taxonomy" id="623280"/>
    <lineage>
        <taxon>Bacteria</taxon>
        <taxon>Pseudomonadati</taxon>
        <taxon>Bacteroidota</taxon>
        <taxon>Sphingobacteriia</taxon>
        <taxon>Sphingobacteriales</taxon>
        <taxon>Sphingobacteriaceae</taxon>
        <taxon>Parapedobacter</taxon>
    </lineage>
</organism>
<dbReference type="EMBL" id="FUYS01000009">
    <property type="protein sequence ID" value="SKB81444.1"/>
    <property type="molecule type" value="Genomic_DNA"/>
</dbReference>
<accession>A0A1T5EBV2</accession>
<dbReference type="InterPro" id="IPR045944">
    <property type="entry name" value="DUF6364"/>
</dbReference>
<evidence type="ECO:0000313" key="1">
    <source>
        <dbReference type="EMBL" id="SKB81444.1"/>
    </source>
</evidence>
<dbReference type="STRING" id="623280.SAMN05660226_03241"/>
<dbReference type="AlphaFoldDB" id="A0A1T5EBV2"/>
<proteinExistence type="predicted"/>